<gene>
    <name evidence="2" type="ORF">MEUPH1_LOCUS2870</name>
</gene>
<keyword evidence="3" id="KW-1185">Reference proteome</keyword>
<proteinExistence type="predicted"/>
<dbReference type="Proteomes" id="UP001160148">
    <property type="component" value="Unassembled WGS sequence"/>
</dbReference>
<protein>
    <submittedName>
        <fullName evidence="2">Uncharacterized protein</fullName>
    </submittedName>
</protein>
<feature type="compositionally biased region" description="Polar residues" evidence="1">
    <location>
        <begin position="78"/>
        <end position="96"/>
    </location>
</feature>
<comment type="caution">
    <text evidence="2">The sequence shown here is derived from an EMBL/GenBank/DDBJ whole genome shotgun (WGS) entry which is preliminary data.</text>
</comment>
<dbReference type="EMBL" id="CARXXK010000001">
    <property type="protein sequence ID" value="CAI6345913.1"/>
    <property type="molecule type" value="Genomic_DNA"/>
</dbReference>
<reference evidence="2 3" key="1">
    <citation type="submission" date="2023-01" db="EMBL/GenBank/DDBJ databases">
        <authorList>
            <person name="Whitehead M."/>
        </authorList>
    </citation>
    <scope>NUCLEOTIDE SEQUENCE [LARGE SCALE GENOMIC DNA]</scope>
</reference>
<feature type="compositionally biased region" description="Basic and acidic residues" evidence="1">
    <location>
        <begin position="59"/>
        <end position="70"/>
    </location>
</feature>
<evidence type="ECO:0000313" key="2">
    <source>
        <dbReference type="EMBL" id="CAI6345913.1"/>
    </source>
</evidence>
<evidence type="ECO:0000256" key="1">
    <source>
        <dbReference type="SAM" id="MobiDB-lite"/>
    </source>
</evidence>
<dbReference type="AlphaFoldDB" id="A0AAV0VT32"/>
<evidence type="ECO:0000313" key="3">
    <source>
        <dbReference type="Proteomes" id="UP001160148"/>
    </source>
</evidence>
<sequence length="200" mass="21726">MSAINFFRSRNRGASSPSVSELVKYYELLSDTSSLLSGTTARDGGAAGAGQGRWGSRPLEQRDDQEECGRPAHGCGTRQLTPSGNRGSGDHNSGSGEQAPLVARFYDLRGSGDGVRVAGNNASCVSPLSWPRPPRVRRRDRFRRENDRVGRDNVARVTVYVAVHPGSDQKPRTGEAAFDVSNSGTVRNHLQVDIEWDDNQ</sequence>
<feature type="region of interest" description="Disordered" evidence="1">
    <location>
        <begin position="37"/>
        <end position="97"/>
    </location>
</feature>
<name>A0AAV0VT32_9HEMI</name>
<accession>A0AAV0VT32</accession>
<organism evidence="2 3">
    <name type="scientific">Macrosiphum euphorbiae</name>
    <name type="common">potato aphid</name>
    <dbReference type="NCBI Taxonomy" id="13131"/>
    <lineage>
        <taxon>Eukaryota</taxon>
        <taxon>Metazoa</taxon>
        <taxon>Ecdysozoa</taxon>
        <taxon>Arthropoda</taxon>
        <taxon>Hexapoda</taxon>
        <taxon>Insecta</taxon>
        <taxon>Pterygota</taxon>
        <taxon>Neoptera</taxon>
        <taxon>Paraneoptera</taxon>
        <taxon>Hemiptera</taxon>
        <taxon>Sternorrhyncha</taxon>
        <taxon>Aphidomorpha</taxon>
        <taxon>Aphidoidea</taxon>
        <taxon>Aphididae</taxon>
        <taxon>Macrosiphini</taxon>
        <taxon>Macrosiphum</taxon>
    </lineage>
</organism>